<dbReference type="EMBL" id="JAUHPX010000002">
    <property type="protein sequence ID" value="MDN4487485.1"/>
    <property type="molecule type" value="Genomic_DNA"/>
</dbReference>
<evidence type="ECO:0000313" key="1">
    <source>
        <dbReference type="EMBL" id="MDN4487485.1"/>
    </source>
</evidence>
<dbReference type="Proteomes" id="UP001172737">
    <property type="component" value="Unassembled WGS sequence"/>
</dbReference>
<dbReference type="RefSeq" id="WP_301118545.1">
    <property type="nucleotide sequence ID" value="NZ_JAUHPX010000002.1"/>
</dbReference>
<protein>
    <submittedName>
        <fullName evidence="1">Uncharacterized protein</fullName>
    </submittedName>
</protein>
<dbReference type="AlphaFoldDB" id="A0AAW7M842"/>
<evidence type="ECO:0000313" key="2">
    <source>
        <dbReference type="Proteomes" id="UP001172737"/>
    </source>
</evidence>
<name>A0AAW7M842_9MICO</name>
<proteinExistence type="predicted"/>
<gene>
    <name evidence="1" type="ORF">QQX10_04795</name>
</gene>
<organism evidence="1 2">
    <name type="scientific">Demequina lignilytica</name>
    <dbReference type="NCBI Taxonomy" id="3051663"/>
    <lineage>
        <taxon>Bacteria</taxon>
        <taxon>Bacillati</taxon>
        <taxon>Actinomycetota</taxon>
        <taxon>Actinomycetes</taxon>
        <taxon>Micrococcales</taxon>
        <taxon>Demequinaceae</taxon>
        <taxon>Demequina</taxon>
    </lineage>
</organism>
<keyword evidence="2" id="KW-1185">Reference proteome</keyword>
<comment type="caution">
    <text evidence="1">The sequence shown here is derived from an EMBL/GenBank/DDBJ whole genome shotgun (WGS) entry which is preliminary data.</text>
</comment>
<sequence length="149" mass="16235">MHEDIIEPAEMVRSSGNPTIQLCEGNAVEDCQWTFAPAAFQVRTNSGSVKYACIDCAPYTKQYDESSWVLVALDPATGSEIASATIDDSDEECNVQSCGEPEEHLRQVATLHVAESLTAWETCEALLDEAVKSIWQAALSVQADVRLNP</sequence>
<reference evidence="1" key="1">
    <citation type="submission" date="2023-06" db="EMBL/GenBank/DDBJ databases">
        <title>Sysu t00039.</title>
        <authorList>
            <person name="Gao L."/>
            <person name="Fang B.-Z."/>
            <person name="Li W.-J."/>
        </authorList>
    </citation>
    <scope>NUCLEOTIDE SEQUENCE</scope>
    <source>
        <strain evidence="1">SYSU T00039</strain>
    </source>
</reference>
<accession>A0AAW7M842</accession>